<dbReference type="HAMAP" id="MF_01309_B">
    <property type="entry name" value="Ribosomal_uS3_B"/>
    <property type="match status" value="1"/>
</dbReference>
<dbReference type="PROSITE" id="PS50823">
    <property type="entry name" value="KH_TYPE_2"/>
    <property type="match status" value="1"/>
</dbReference>
<keyword evidence="2 8" id="KW-0699">rRNA-binding</keyword>
<dbReference type="Gene3D" id="3.30.300.20">
    <property type="match status" value="1"/>
</dbReference>
<sequence>MGQKVHPIGIRLGIVKEHTSVWYADGKTYAGYLFADLKVRAYLQDKLKSASVSRIDIHRPAQTARITIHTARPGILIGKKGEDVEKLRNDLIKQMGVPVNINIEEIRKPELDGMLVAQSVAQQLERRVMFRRAMKRSVQNAMRIGAKGIKIQVSGRLGGAEIARTEWYREGRVPLHTLRADIDYANYEAHTTYGVIGVKVWIFKGEVIGGRQEALKLQAPVPRKKLPSKGGAPNVTT</sequence>
<dbReference type="EMBL" id="CP026512">
    <property type="protein sequence ID" value="QAX81638.1"/>
    <property type="molecule type" value="Genomic_DNA"/>
</dbReference>
<protein>
    <recommendedName>
        <fullName evidence="7 8">Small ribosomal subunit protein uS3</fullName>
    </recommendedName>
</protein>
<dbReference type="SUPFAM" id="SSF54821">
    <property type="entry name" value="Ribosomal protein S3 C-terminal domain"/>
    <property type="match status" value="1"/>
</dbReference>
<dbReference type="InterPro" id="IPR004044">
    <property type="entry name" value="KH_dom_type_2"/>
</dbReference>
<dbReference type="Pfam" id="PF00189">
    <property type="entry name" value="Ribosomal_S3_C"/>
    <property type="match status" value="1"/>
</dbReference>
<evidence type="ECO:0000259" key="10">
    <source>
        <dbReference type="PROSITE" id="PS50823"/>
    </source>
</evidence>
<dbReference type="InterPro" id="IPR005704">
    <property type="entry name" value="Ribosomal_uS3_bac-typ"/>
</dbReference>
<dbReference type="SMART" id="SM00322">
    <property type="entry name" value="KH"/>
    <property type="match status" value="1"/>
</dbReference>
<feature type="domain" description="KH type-2" evidence="10">
    <location>
        <begin position="39"/>
        <end position="107"/>
    </location>
</feature>
<evidence type="ECO:0000313" key="12">
    <source>
        <dbReference type="Proteomes" id="UP000288953"/>
    </source>
</evidence>
<dbReference type="Proteomes" id="UP000288953">
    <property type="component" value="Chromosome"/>
</dbReference>
<dbReference type="InterPro" id="IPR036419">
    <property type="entry name" value="Ribosomal_S3_C_sf"/>
</dbReference>
<dbReference type="CDD" id="cd02412">
    <property type="entry name" value="KH-II_30S_S3"/>
    <property type="match status" value="1"/>
</dbReference>
<name>A0ABX5R7U9_9PSED</name>
<dbReference type="InterPro" id="IPR057258">
    <property type="entry name" value="Ribosomal_uS3"/>
</dbReference>
<accession>A0ABX5R7U9</accession>
<dbReference type="InterPro" id="IPR018280">
    <property type="entry name" value="Ribosomal_uS3_CS"/>
</dbReference>
<evidence type="ECO:0000256" key="9">
    <source>
        <dbReference type="RuleBase" id="RU003624"/>
    </source>
</evidence>
<comment type="function">
    <text evidence="6 8">Binds the lower part of the 30S subunit head. Binds mRNA in the 70S ribosome, positioning it for translation.</text>
</comment>
<keyword evidence="12" id="KW-1185">Reference proteome</keyword>
<dbReference type="InterPro" id="IPR001351">
    <property type="entry name" value="Ribosomal_uS3_C"/>
</dbReference>
<keyword evidence="5 8" id="KW-0687">Ribonucleoprotein</keyword>
<comment type="subunit">
    <text evidence="8">Part of the 30S ribosomal subunit. Forms a tight complex with proteins S10 and S14.</text>
</comment>
<evidence type="ECO:0000256" key="6">
    <source>
        <dbReference type="ARBA" id="ARBA00024998"/>
    </source>
</evidence>
<dbReference type="RefSeq" id="WP_129210761.1">
    <property type="nucleotide sequence ID" value="NZ_CP026512.1"/>
</dbReference>
<gene>
    <name evidence="8 11" type="primary">rpsC</name>
    <name evidence="11" type="ORF">C3B55_00283</name>
</gene>
<evidence type="ECO:0000256" key="8">
    <source>
        <dbReference type="HAMAP-Rule" id="MF_01309"/>
    </source>
</evidence>
<comment type="similarity">
    <text evidence="1 8 9">Belongs to the universal ribosomal protein uS3 family.</text>
</comment>
<dbReference type="PANTHER" id="PTHR11760:SF19">
    <property type="entry name" value="SMALL RIBOSOMAL SUBUNIT PROTEIN US3C"/>
    <property type="match status" value="1"/>
</dbReference>
<dbReference type="InterPro" id="IPR015946">
    <property type="entry name" value="KH_dom-like_a/b"/>
</dbReference>
<evidence type="ECO:0000256" key="4">
    <source>
        <dbReference type="ARBA" id="ARBA00022980"/>
    </source>
</evidence>
<dbReference type="GO" id="GO:0005840">
    <property type="term" value="C:ribosome"/>
    <property type="evidence" value="ECO:0007669"/>
    <property type="project" value="UniProtKB-KW"/>
</dbReference>
<proteinExistence type="inferred from homology"/>
<evidence type="ECO:0000256" key="2">
    <source>
        <dbReference type="ARBA" id="ARBA00022730"/>
    </source>
</evidence>
<evidence type="ECO:0000313" key="11">
    <source>
        <dbReference type="EMBL" id="QAX81638.1"/>
    </source>
</evidence>
<dbReference type="NCBIfam" id="TIGR01009">
    <property type="entry name" value="rpsC_bact"/>
    <property type="match status" value="1"/>
</dbReference>
<keyword evidence="4 8" id="KW-0689">Ribosomal protein</keyword>
<dbReference type="PROSITE" id="PS00548">
    <property type="entry name" value="RIBOSOMAL_S3"/>
    <property type="match status" value="1"/>
</dbReference>
<evidence type="ECO:0000256" key="5">
    <source>
        <dbReference type="ARBA" id="ARBA00023274"/>
    </source>
</evidence>
<dbReference type="Gene3D" id="3.30.1140.32">
    <property type="entry name" value="Ribosomal protein S3, C-terminal domain"/>
    <property type="match status" value="1"/>
</dbReference>
<dbReference type="Pfam" id="PF07650">
    <property type="entry name" value="KH_2"/>
    <property type="match status" value="1"/>
</dbReference>
<dbReference type="InterPro" id="IPR004087">
    <property type="entry name" value="KH_dom"/>
</dbReference>
<evidence type="ECO:0000256" key="1">
    <source>
        <dbReference type="ARBA" id="ARBA00010761"/>
    </source>
</evidence>
<dbReference type="InterPro" id="IPR009019">
    <property type="entry name" value="KH_sf_prok-type"/>
</dbReference>
<dbReference type="PANTHER" id="PTHR11760">
    <property type="entry name" value="30S/40S RIBOSOMAL PROTEIN S3"/>
    <property type="match status" value="1"/>
</dbReference>
<evidence type="ECO:0000256" key="7">
    <source>
        <dbReference type="ARBA" id="ARBA00035257"/>
    </source>
</evidence>
<organism evidence="11 12">
    <name type="scientific">Candidatus Pseudomonas adelgestsugas</name>
    <dbReference type="NCBI Taxonomy" id="1302376"/>
    <lineage>
        <taxon>Bacteria</taxon>
        <taxon>Pseudomonadati</taxon>
        <taxon>Pseudomonadota</taxon>
        <taxon>Gammaproteobacteria</taxon>
        <taxon>Pseudomonadales</taxon>
        <taxon>Pseudomonadaceae</taxon>
        <taxon>Pseudomonas</taxon>
    </lineage>
</organism>
<reference evidence="11 12" key="1">
    <citation type="journal article" date="2018" name="Genome Biol. Evol.">
        <title>Partnering With a Pest: Genomes of Hemlock Woolly Adelgid Symbionts Reveal Atypical Nutritional Provisioning Patterns in Dual-Obligate Bacteria.</title>
        <authorList>
            <person name="Weglarz K.M."/>
            <person name="Havill N.P."/>
            <person name="Burke G.R."/>
            <person name="von Dohlen C.D."/>
        </authorList>
    </citation>
    <scope>NUCLEOTIDE SEQUENCE [LARGE SCALE GENOMIC DNA]</scope>
    <source>
        <strain evidence="11 12">HWA_ENA</strain>
    </source>
</reference>
<evidence type="ECO:0000256" key="3">
    <source>
        <dbReference type="ARBA" id="ARBA00022884"/>
    </source>
</evidence>
<keyword evidence="3 8" id="KW-0694">RNA-binding</keyword>
<dbReference type="SUPFAM" id="SSF54814">
    <property type="entry name" value="Prokaryotic type KH domain (KH-domain type II)"/>
    <property type="match status" value="1"/>
</dbReference>